<reference evidence="7 8" key="1">
    <citation type="submission" date="2017-06" db="EMBL/GenBank/DDBJ databases">
        <title>Draft genome sequence of a variant of Elsinoe murrayae.</title>
        <authorList>
            <person name="Cheng Q."/>
        </authorList>
    </citation>
    <scope>NUCLEOTIDE SEQUENCE [LARGE SCALE GENOMIC DNA]</scope>
    <source>
        <strain evidence="7 8">CQ-2017a</strain>
    </source>
</reference>
<feature type="compositionally biased region" description="Basic and acidic residues" evidence="5">
    <location>
        <begin position="285"/>
        <end position="308"/>
    </location>
</feature>
<dbReference type="PROSITE" id="PS50174">
    <property type="entry name" value="G_PATCH"/>
    <property type="match status" value="1"/>
</dbReference>
<comment type="similarity">
    <text evidence="2 4">Belongs to the SPP2 family.</text>
</comment>
<evidence type="ECO:0000256" key="1">
    <source>
        <dbReference type="ARBA" id="ARBA00004123"/>
    </source>
</evidence>
<proteinExistence type="inferred from homology"/>
<evidence type="ECO:0000256" key="4">
    <source>
        <dbReference type="RuleBase" id="RU369096"/>
    </source>
</evidence>
<feature type="domain" description="G-patch" evidence="6">
    <location>
        <begin position="208"/>
        <end position="255"/>
    </location>
</feature>
<comment type="caution">
    <text evidence="7">The sequence shown here is derived from an EMBL/GenBank/DDBJ whole genome shotgun (WGS) entry which is preliminary data.</text>
</comment>
<keyword evidence="4" id="KW-0747">Spliceosome</keyword>
<feature type="compositionally biased region" description="Basic and acidic residues" evidence="5">
    <location>
        <begin position="351"/>
        <end position="363"/>
    </location>
</feature>
<protein>
    <recommendedName>
        <fullName evidence="4">Pre-mRNA-splicing factor</fullName>
    </recommendedName>
</protein>
<dbReference type="PANTHER" id="PTHR15818:SF2">
    <property type="entry name" value="G-PATCH DOMAIN AND KOW MOTIFS-CONTAINING PROTEIN"/>
    <property type="match status" value="1"/>
</dbReference>
<evidence type="ECO:0000313" key="7">
    <source>
        <dbReference type="EMBL" id="PNS17756.1"/>
    </source>
</evidence>
<name>A0A2K1QRN8_9PEZI</name>
<dbReference type="Proteomes" id="UP000243797">
    <property type="component" value="Unassembled WGS sequence"/>
</dbReference>
<feature type="region of interest" description="Disordered" evidence="5">
    <location>
        <begin position="271"/>
        <end position="418"/>
    </location>
</feature>
<comment type="function">
    <text evidence="4">Involved in spliceosome maturation and the first step of pre-mRNA splicing.</text>
</comment>
<feature type="compositionally biased region" description="Basic and acidic residues" evidence="5">
    <location>
        <begin position="147"/>
        <end position="161"/>
    </location>
</feature>
<evidence type="ECO:0000256" key="2">
    <source>
        <dbReference type="ARBA" id="ARBA00008576"/>
    </source>
</evidence>
<gene>
    <name evidence="7" type="ORF">CAC42_3151</name>
</gene>
<evidence type="ECO:0000313" key="8">
    <source>
        <dbReference type="Proteomes" id="UP000243797"/>
    </source>
</evidence>
<evidence type="ECO:0000256" key="3">
    <source>
        <dbReference type="ARBA" id="ARBA00023242"/>
    </source>
</evidence>
<sequence length="418" mass="48172">MAPGLTISLAPSSASTPPSQPSPPRQANGKKRPHASLGDDSDSDGGPSKQVVTHFVKSGAVNASAPKQEKGPLVIQPQANRDWRDASKRVDKRAKHGLPEEKSSREKEEEIRRIEGGKKTAWGLNVKTGDEKAEDDGEDKEVQGNGHGEEERETRPKTDDERAMDALMGVKQTGDLMIPAANKEDAFKRDYKTAPPMATLDEYAAVPVEQFGAALLRGMGWKEGYGIGNQKAKKLEKTKMIEKRSALLGIGAKEDAAVKEEMGAWGKGARRSDQVYNPIVMRNKKTGEELTEAELRERVAEQEIRQTEADLDALAAKRKEEDRERRRKEERRRKDADSEEEYERRRKEKRRERERGEDKYDRRERRRSRDRGEGRRDRDRDERRERDRRSDRGERDQRDRHRYDRKDDRYEDDKRRRY</sequence>
<feature type="compositionally biased region" description="Basic and acidic residues" evidence="5">
    <location>
        <begin position="97"/>
        <end position="118"/>
    </location>
</feature>
<dbReference type="EMBL" id="NKHZ01000049">
    <property type="protein sequence ID" value="PNS17756.1"/>
    <property type="molecule type" value="Genomic_DNA"/>
</dbReference>
<keyword evidence="3 4" id="KW-0539">Nucleus</keyword>
<organism evidence="7 8">
    <name type="scientific">Sphaceloma murrayae</name>
    <dbReference type="NCBI Taxonomy" id="2082308"/>
    <lineage>
        <taxon>Eukaryota</taxon>
        <taxon>Fungi</taxon>
        <taxon>Dikarya</taxon>
        <taxon>Ascomycota</taxon>
        <taxon>Pezizomycotina</taxon>
        <taxon>Dothideomycetes</taxon>
        <taxon>Dothideomycetidae</taxon>
        <taxon>Myriangiales</taxon>
        <taxon>Elsinoaceae</taxon>
        <taxon>Sphaceloma</taxon>
    </lineage>
</organism>
<dbReference type="GO" id="GO:0000398">
    <property type="term" value="P:mRNA splicing, via spliceosome"/>
    <property type="evidence" value="ECO:0007669"/>
    <property type="project" value="UniProtKB-UniRule"/>
</dbReference>
<dbReference type="GO" id="GO:0005681">
    <property type="term" value="C:spliceosomal complex"/>
    <property type="evidence" value="ECO:0007669"/>
    <property type="project" value="UniProtKB-UniRule"/>
</dbReference>
<dbReference type="InterPro" id="IPR000467">
    <property type="entry name" value="G_patch_dom"/>
</dbReference>
<comment type="subcellular location">
    <subcellularLocation>
        <location evidence="1 4">Nucleus</location>
    </subcellularLocation>
</comment>
<dbReference type="PANTHER" id="PTHR15818">
    <property type="entry name" value="G PATCH AND KOW-CONTAINING"/>
    <property type="match status" value="1"/>
</dbReference>
<keyword evidence="4" id="KW-0508">mRNA splicing</keyword>
<keyword evidence="8" id="KW-1185">Reference proteome</keyword>
<evidence type="ECO:0000259" key="6">
    <source>
        <dbReference type="PROSITE" id="PS50174"/>
    </source>
</evidence>
<dbReference type="InterPro" id="IPR026822">
    <property type="entry name" value="Spp2/MOS2_G-patch"/>
</dbReference>
<keyword evidence="4" id="KW-0507">mRNA processing</keyword>
<feature type="compositionally biased region" description="Basic and acidic residues" evidence="5">
    <location>
        <begin position="315"/>
        <end position="324"/>
    </location>
</feature>
<feature type="compositionally biased region" description="Low complexity" evidence="5">
    <location>
        <begin position="8"/>
        <end position="17"/>
    </location>
</feature>
<dbReference type="Pfam" id="PF12656">
    <property type="entry name" value="G-patch_2"/>
    <property type="match status" value="1"/>
</dbReference>
<feature type="region of interest" description="Disordered" evidence="5">
    <location>
        <begin position="1"/>
        <end position="161"/>
    </location>
</feature>
<feature type="compositionally biased region" description="Basic and acidic residues" evidence="5">
    <location>
        <begin position="370"/>
        <end position="418"/>
    </location>
</feature>
<dbReference type="AlphaFoldDB" id="A0A2K1QRN8"/>
<accession>A0A2K1QRN8</accession>
<evidence type="ECO:0000256" key="5">
    <source>
        <dbReference type="SAM" id="MobiDB-lite"/>
    </source>
</evidence>
<dbReference type="InParanoid" id="A0A2K1QRN8"/>
<dbReference type="InterPro" id="IPR045166">
    <property type="entry name" value="Spp2-like"/>
</dbReference>
<dbReference type="STRING" id="2082308.A0A2K1QRN8"/>
<dbReference type="GO" id="GO:0003676">
    <property type="term" value="F:nucleic acid binding"/>
    <property type="evidence" value="ECO:0007669"/>
    <property type="project" value="InterPro"/>
</dbReference>
<dbReference type="OrthoDB" id="5577072at2759"/>